<gene>
    <name evidence="2" type="ORF">B0H63DRAFT_520492</name>
</gene>
<feature type="region of interest" description="Disordered" evidence="1">
    <location>
        <begin position="1"/>
        <end position="30"/>
    </location>
</feature>
<dbReference type="Proteomes" id="UP001285441">
    <property type="component" value="Unassembled WGS sequence"/>
</dbReference>
<dbReference type="AlphaFoldDB" id="A0AAE0U5F5"/>
<proteinExistence type="predicted"/>
<evidence type="ECO:0000313" key="3">
    <source>
        <dbReference type="Proteomes" id="UP001285441"/>
    </source>
</evidence>
<evidence type="ECO:0000313" key="2">
    <source>
        <dbReference type="EMBL" id="KAK3391300.1"/>
    </source>
</evidence>
<evidence type="ECO:0000256" key="1">
    <source>
        <dbReference type="SAM" id="MobiDB-lite"/>
    </source>
</evidence>
<reference evidence="2" key="2">
    <citation type="submission" date="2023-06" db="EMBL/GenBank/DDBJ databases">
        <authorList>
            <consortium name="Lawrence Berkeley National Laboratory"/>
            <person name="Haridas S."/>
            <person name="Hensen N."/>
            <person name="Bonometti L."/>
            <person name="Westerberg I."/>
            <person name="Brannstrom I.O."/>
            <person name="Guillou S."/>
            <person name="Cros-Aarteil S."/>
            <person name="Calhoun S."/>
            <person name="Kuo A."/>
            <person name="Mondo S."/>
            <person name="Pangilinan J."/>
            <person name="Riley R."/>
            <person name="LaButti K."/>
            <person name="Andreopoulos B."/>
            <person name="Lipzen A."/>
            <person name="Chen C."/>
            <person name="Yanf M."/>
            <person name="Daum C."/>
            <person name="Ng V."/>
            <person name="Clum A."/>
            <person name="Steindorff A."/>
            <person name="Ohm R."/>
            <person name="Martin F."/>
            <person name="Silar P."/>
            <person name="Natvig D."/>
            <person name="Lalanne C."/>
            <person name="Gautier V."/>
            <person name="Ament-velasquez S.L."/>
            <person name="Kruys A."/>
            <person name="Hutchinson M.I."/>
            <person name="Powell A.J."/>
            <person name="Barry K."/>
            <person name="Miller A.N."/>
            <person name="Grigoriev I.V."/>
            <person name="Debuchy R."/>
            <person name="Gladieux P."/>
            <person name="Thoren M.H."/>
            <person name="Johannesson H."/>
        </authorList>
    </citation>
    <scope>NUCLEOTIDE SEQUENCE</scope>
    <source>
        <strain evidence="2">CBS 232.78</strain>
    </source>
</reference>
<keyword evidence="3" id="KW-1185">Reference proteome</keyword>
<comment type="caution">
    <text evidence="2">The sequence shown here is derived from an EMBL/GenBank/DDBJ whole genome shotgun (WGS) entry which is preliminary data.</text>
</comment>
<organism evidence="2 3">
    <name type="scientific">Podospora didyma</name>
    <dbReference type="NCBI Taxonomy" id="330526"/>
    <lineage>
        <taxon>Eukaryota</taxon>
        <taxon>Fungi</taxon>
        <taxon>Dikarya</taxon>
        <taxon>Ascomycota</taxon>
        <taxon>Pezizomycotina</taxon>
        <taxon>Sordariomycetes</taxon>
        <taxon>Sordariomycetidae</taxon>
        <taxon>Sordariales</taxon>
        <taxon>Podosporaceae</taxon>
        <taxon>Podospora</taxon>
    </lineage>
</organism>
<accession>A0AAE0U5F5</accession>
<sequence>MLSPPTVHRRSHAERKAKASGSGTLELWDPIPGDNLDIPMVIDESDDDDVDIPDAPEILLLRGIE</sequence>
<protein>
    <submittedName>
        <fullName evidence="2">Uncharacterized protein</fullName>
    </submittedName>
</protein>
<dbReference type="EMBL" id="JAULSW010000002">
    <property type="protein sequence ID" value="KAK3391300.1"/>
    <property type="molecule type" value="Genomic_DNA"/>
</dbReference>
<reference evidence="2" key="1">
    <citation type="journal article" date="2023" name="Mol. Phylogenet. Evol.">
        <title>Genome-scale phylogeny and comparative genomics of the fungal order Sordariales.</title>
        <authorList>
            <person name="Hensen N."/>
            <person name="Bonometti L."/>
            <person name="Westerberg I."/>
            <person name="Brannstrom I.O."/>
            <person name="Guillou S."/>
            <person name="Cros-Aarteil S."/>
            <person name="Calhoun S."/>
            <person name="Haridas S."/>
            <person name="Kuo A."/>
            <person name="Mondo S."/>
            <person name="Pangilinan J."/>
            <person name="Riley R."/>
            <person name="LaButti K."/>
            <person name="Andreopoulos B."/>
            <person name="Lipzen A."/>
            <person name="Chen C."/>
            <person name="Yan M."/>
            <person name="Daum C."/>
            <person name="Ng V."/>
            <person name="Clum A."/>
            <person name="Steindorff A."/>
            <person name="Ohm R.A."/>
            <person name="Martin F."/>
            <person name="Silar P."/>
            <person name="Natvig D.O."/>
            <person name="Lalanne C."/>
            <person name="Gautier V."/>
            <person name="Ament-Velasquez S.L."/>
            <person name="Kruys A."/>
            <person name="Hutchinson M.I."/>
            <person name="Powell A.J."/>
            <person name="Barry K."/>
            <person name="Miller A.N."/>
            <person name="Grigoriev I.V."/>
            <person name="Debuchy R."/>
            <person name="Gladieux P."/>
            <person name="Hiltunen Thoren M."/>
            <person name="Johannesson H."/>
        </authorList>
    </citation>
    <scope>NUCLEOTIDE SEQUENCE</scope>
    <source>
        <strain evidence="2">CBS 232.78</strain>
    </source>
</reference>
<name>A0AAE0U5F5_9PEZI</name>